<dbReference type="EMBL" id="GBRH01225185">
    <property type="protein sequence ID" value="JAD72710.1"/>
    <property type="molecule type" value="Transcribed_RNA"/>
</dbReference>
<reference evidence="1" key="2">
    <citation type="journal article" date="2015" name="Data Brief">
        <title>Shoot transcriptome of the giant reed, Arundo donax.</title>
        <authorList>
            <person name="Barrero R.A."/>
            <person name="Guerrero F.D."/>
            <person name="Moolhuijzen P."/>
            <person name="Goolsby J.A."/>
            <person name="Tidwell J."/>
            <person name="Bellgard S.E."/>
            <person name="Bellgard M.I."/>
        </authorList>
    </citation>
    <scope>NUCLEOTIDE SEQUENCE</scope>
    <source>
        <tissue evidence="1">Shoot tissue taken approximately 20 cm above the soil surface</tissue>
    </source>
</reference>
<proteinExistence type="predicted"/>
<organism evidence="1">
    <name type="scientific">Arundo donax</name>
    <name type="common">Giant reed</name>
    <name type="synonym">Donax arundinaceus</name>
    <dbReference type="NCBI Taxonomy" id="35708"/>
    <lineage>
        <taxon>Eukaryota</taxon>
        <taxon>Viridiplantae</taxon>
        <taxon>Streptophyta</taxon>
        <taxon>Embryophyta</taxon>
        <taxon>Tracheophyta</taxon>
        <taxon>Spermatophyta</taxon>
        <taxon>Magnoliopsida</taxon>
        <taxon>Liliopsida</taxon>
        <taxon>Poales</taxon>
        <taxon>Poaceae</taxon>
        <taxon>PACMAD clade</taxon>
        <taxon>Arundinoideae</taxon>
        <taxon>Arundineae</taxon>
        <taxon>Arundo</taxon>
    </lineage>
</organism>
<protein>
    <submittedName>
        <fullName evidence="1">Uncharacterized protein</fullName>
    </submittedName>
</protein>
<reference evidence="1" key="1">
    <citation type="submission" date="2014-09" db="EMBL/GenBank/DDBJ databases">
        <authorList>
            <person name="Magalhaes I.L.F."/>
            <person name="Oliveira U."/>
            <person name="Santos F.R."/>
            <person name="Vidigal T.H.D.A."/>
            <person name="Brescovit A.D."/>
            <person name="Santos A.J."/>
        </authorList>
    </citation>
    <scope>NUCLEOTIDE SEQUENCE</scope>
    <source>
        <tissue evidence="1">Shoot tissue taken approximately 20 cm above the soil surface</tissue>
    </source>
</reference>
<sequence>MMKYWQNVMSCFTLLRVLSQG</sequence>
<accession>A0A0A9CH54</accession>
<name>A0A0A9CH54_ARUDO</name>
<evidence type="ECO:0000313" key="1">
    <source>
        <dbReference type="EMBL" id="JAD72710.1"/>
    </source>
</evidence>
<dbReference type="AlphaFoldDB" id="A0A0A9CH54"/>